<dbReference type="OrthoDB" id="165521at2"/>
<accession>A0A561B984</accession>
<keyword evidence="3" id="KW-1185">Reference proteome</keyword>
<gene>
    <name evidence="2" type="ORF">FB561_6756</name>
</gene>
<dbReference type="Proteomes" id="UP000318380">
    <property type="component" value="Unassembled WGS sequence"/>
</dbReference>
<dbReference type="AlphaFoldDB" id="A0A561B984"/>
<evidence type="ECO:0000313" key="2">
    <source>
        <dbReference type="EMBL" id="TWD75318.1"/>
    </source>
</evidence>
<proteinExistence type="predicted"/>
<dbReference type="EMBL" id="VIVK01000002">
    <property type="protein sequence ID" value="TWD75318.1"/>
    <property type="molecule type" value="Genomic_DNA"/>
</dbReference>
<dbReference type="SUPFAM" id="SSF50729">
    <property type="entry name" value="PH domain-like"/>
    <property type="match status" value="1"/>
</dbReference>
<name>A0A561B984_9ACTN</name>
<evidence type="ECO:0000259" key="1">
    <source>
        <dbReference type="Pfam" id="PF14470"/>
    </source>
</evidence>
<dbReference type="RefSeq" id="WP_145814031.1">
    <property type="nucleotide sequence ID" value="NZ_VIVK01000002.1"/>
</dbReference>
<evidence type="ECO:0000313" key="3">
    <source>
        <dbReference type="Proteomes" id="UP000318380"/>
    </source>
</evidence>
<dbReference type="Gene3D" id="2.30.29.50">
    <property type="entry name" value="Bacterial Pleckstrin homology domain"/>
    <property type="match status" value="1"/>
</dbReference>
<dbReference type="InterPro" id="IPR039519">
    <property type="entry name" value="YokE-like_PH"/>
</dbReference>
<reference evidence="2 3" key="1">
    <citation type="submission" date="2019-06" db="EMBL/GenBank/DDBJ databases">
        <title>Sequencing the genomes of 1000 actinobacteria strains.</title>
        <authorList>
            <person name="Klenk H.-P."/>
        </authorList>
    </citation>
    <scope>NUCLEOTIDE SEQUENCE [LARGE SCALE GENOMIC DNA]</scope>
    <source>
        <strain evidence="2 3">DSM 24683</strain>
    </source>
</reference>
<protein>
    <submittedName>
        <fullName evidence="2">PH (Pleckstrin Homology) domain-containing protein</fullName>
    </submittedName>
</protein>
<dbReference type="Pfam" id="PF14470">
    <property type="entry name" value="bPH_3"/>
    <property type="match status" value="1"/>
</dbReference>
<organism evidence="2 3">
    <name type="scientific">Kribbella amoyensis</name>
    <dbReference type="NCBI Taxonomy" id="996641"/>
    <lineage>
        <taxon>Bacteria</taxon>
        <taxon>Bacillati</taxon>
        <taxon>Actinomycetota</taxon>
        <taxon>Actinomycetes</taxon>
        <taxon>Propionibacteriales</taxon>
        <taxon>Kribbellaceae</taxon>
        <taxon>Kribbella</taxon>
    </lineage>
</organism>
<feature type="domain" description="YokE-like PH" evidence="1">
    <location>
        <begin position="26"/>
        <end position="86"/>
    </location>
</feature>
<comment type="caution">
    <text evidence="2">The sequence shown here is derived from an EMBL/GenBank/DDBJ whole genome shotgun (WGS) entry which is preliminary data.</text>
</comment>
<dbReference type="InterPro" id="IPR037063">
    <property type="entry name" value="PHb_sf"/>
</dbReference>
<sequence length="122" mass="13285">MNQQPVFDKQDQLDKVEAGLLQGESVLAVYDAIGAGTGFIGLTNKRIVIQDNSFVGKRTALTSIPYQQVQSVSYVSDKSVLGKFASSSTIAVQVGGALHEVQFRSHDKAVHAHNIVLWNIMR</sequence>